<dbReference type="GO" id="GO:0003700">
    <property type="term" value="F:DNA-binding transcription factor activity"/>
    <property type="evidence" value="ECO:0007669"/>
    <property type="project" value="TreeGrafter"/>
</dbReference>
<dbReference type="Gene3D" id="1.10.260.40">
    <property type="entry name" value="lambda repressor-like DNA-binding domains"/>
    <property type="match status" value="1"/>
</dbReference>
<dbReference type="Pfam" id="PF00356">
    <property type="entry name" value="LacI"/>
    <property type="match status" value="1"/>
</dbReference>
<evidence type="ECO:0000256" key="2">
    <source>
        <dbReference type="ARBA" id="ARBA00023125"/>
    </source>
</evidence>
<dbReference type="PANTHER" id="PTHR30146">
    <property type="entry name" value="LACI-RELATED TRANSCRIPTIONAL REPRESSOR"/>
    <property type="match status" value="1"/>
</dbReference>
<dbReference type="EMBL" id="LT629772">
    <property type="protein sequence ID" value="SDS90142.1"/>
    <property type="molecule type" value="Genomic_DNA"/>
</dbReference>
<dbReference type="InterPro" id="IPR000843">
    <property type="entry name" value="HTH_LacI"/>
</dbReference>
<dbReference type="CDD" id="cd01392">
    <property type="entry name" value="HTH_LacI"/>
    <property type="match status" value="1"/>
</dbReference>
<dbReference type="SMART" id="SM00354">
    <property type="entry name" value="HTH_LACI"/>
    <property type="match status" value="1"/>
</dbReference>
<accession>A0A1H1VZG2</accession>
<keyword evidence="7" id="KW-1185">Reference proteome</keyword>
<dbReference type="OrthoDB" id="3252032at2"/>
<evidence type="ECO:0000259" key="5">
    <source>
        <dbReference type="PROSITE" id="PS50932"/>
    </source>
</evidence>
<organism evidence="6 7">
    <name type="scientific">Microlunatus soli</name>
    <dbReference type="NCBI Taxonomy" id="630515"/>
    <lineage>
        <taxon>Bacteria</taxon>
        <taxon>Bacillati</taxon>
        <taxon>Actinomycetota</taxon>
        <taxon>Actinomycetes</taxon>
        <taxon>Propionibacteriales</taxon>
        <taxon>Propionibacteriaceae</taxon>
        <taxon>Microlunatus</taxon>
    </lineage>
</organism>
<feature type="region of interest" description="Disordered" evidence="4">
    <location>
        <begin position="1"/>
        <end position="28"/>
    </location>
</feature>
<dbReference type="AlphaFoldDB" id="A0A1H1VZG2"/>
<dbReference type="InterPro" id="IPR046335">
    <property type="entry name" value="LacI/GalR-like_sensor"/>
</dbReference>
<proteinExistence type="predicted"/>
<dbReference type="InterPro" id="IPR010982">
    <property type="entry name" value="Lambda_DNA-bd_dom_sf"/>
</dbReference>
<keyword evidence="3" id="KW-0804">Transcription</keyword>
<feature type="domain" description="HTH lacI-type" evidence="5">
    <location>
        <begin position="34"/>
        <end position="92"/>
    </location>
</feature>
<reference evidence="6 7" key="1">
    <citation type="submission" date="2016-10" db="EMBL/GenBank/DDBJ databases">
        <authorList>
            <person name="de Groot N.N."/>
        </authorList>
    </citation>
    <scope>NUCLEOTIDE SEQUENCE [LARGE SCALE GENOMIC DNA]</scope>
    <source>
        <strain evidence="6 7">DSM 21800</strain>
    </source>
</reference>
<gene>
    <name evidence="6" type="ORF">SAMN04489812_3421</name>
</gene>
<dbReference type="Proteomes" id="UP000199103">
    <property type="component" value="Chromosome I"/>
</dbReference>
<evidence type="ECO:0000256" key="3">
    <source>
        <dbReference type="ARBA" id="ARBA00023163"/>
    </source>
</evidence>
<dbReference type="STRING" id="630515.SAMN04489812_3421"/>
<evidence type="ECO:0000313" key="6">
    <source>
        <dbReference type="EMBL" id="SDS90142.1"/>
    </source>
</evidence>
<dbReference type="PANTHER" id="PTHR30146:SF153">
    <property type="entry name" value="LACTOSE OPERON REPRESSOR"/>
    <property type="match status" value="1"/>
</dbReference>
<dbReference type="CDD" id="cd06267">
    <property type="entry name" value="PBP1_LacI_sugar_binding-like"/>
    <property type="match status" value="1"/>
</dbReference>
<dbReference type="RefSeq" id="WP_091526722.1">
    <property type="nucleotide sequence ID" value="NZ_LT629772.1"/>
</dbReference>
<name>A0A1H1VZG2_9ACTN</name>
<dbReference type="Pfam" id="PF13377">
    <property type="entry name" value="Peripla_BP_3"/>
    <property type="match status" value="1"/>
</dbReference>
<keyword evidence="1" id="KW-0805">Transcription regulation</keyword>
<dbReference type="SUPFAM" id="SSF47413">
    <property type="entry name" value="lambda repressor-like DNA-binding domains"/>
    <property type="match status" value="1"/>
</dbReference>
<dbReference type="GO" id="GO:0000976">
    <property type="term" value="F:transcription cis-regulatory region binding"/>
    <property type="evidence" value="ECO:0007669"/>
    <property type="project" value="TreeGrafter"/>
</dbReference>
<evidence type="ECO:0000313" key="7">
    <source>
        <dbReference type="Proteomes" id="UP000199103"/>
    </source>
</evidence>
<dbReference type="SUPFAM" id="SSF53822">
    <property type="entry name" value="Periplasmic binding protein-like I"/>
    <property type="match status" value="1"/>
</dbReference>
<sequence length="358" mass="38426">MAPDQPKDPVVAPSDSVAPGVASPQTPPVVVGRPTLRMVADLAGVSTATVSYVLSGRARGSARVSEATVGRVREAAQQLQYRPNQAARTMRTGRTNVVLLSLTMLSDPWSQAMADAVSAAVTPAGLTALILADGDWQATLDRQKADAVFVDGIEPGDVTEIRRLVERGDRIVVFDDTLEPDGFDVVRSPAIGGCRLAVRHLLEHHQRIGCLAVESNRPRSPRLQVYYDELAAAGVAVGEHDVETFERDAASAYEAATRMLERDDRPTAIYAVSDFAAISAIRAAHRLGIRVPDDVAVIGVGNTLEGERTRPTLSTVGPTDFYSRVARIIADRATGTDTGPGRLYEFDWSLFVRESTAV</sequence>
<dbReference type="PROSITE" id="PS50932">
    <property type="entry name" value="HTH_LACI_2"/>
    <property type="match status" value="1"/>
</dbReference>
<dbReference type="Gene3D" id="3.40.50.2300">
    <property type="match status" value="2"/>
</dbReference>
<keyword evidence="2" id="KW-0238">DNA-binding</keyword>
<dbReference type="InterPro" id="IPR028082">
    <property type="entry name" value="Peripla_BP_I"/>
</dbReference>
<evidence type="ECO:0000256" key="1">
    <source>
        <dbReference type="ARBA" id="ARBA00023015"/>
    </source>
</evidence>
<protein>
    <submittedName>
        <fullName evidence="6">Transcriptional regulator, LacI family</fullName>
    </submittedName>
</protein>
<evidence type="ECO:0000256" key="4">
    <source>
        <dbReference type="SAM" id="MobiDB-lite"/>
    </source>
</evidence>